<protein>
    <submittedName>
        <fullName evidence="2">Uncharacterized protein</fullName>
    </submittedName>
</protein>
<sequence length="302" mass="34658">MGEFLQAEDRNCPRCEEQPVLRISQTPWRTPDNAYLQEDVPIRSRRGSLPQRYVPTPPPAYTRGYEYVSGYGYGEIQSRRARGDPDPSPNEVQRRISEWARRVPAGPPPASLASTGRELYRLREHDRARTASSSSHHYDPGVETHAPSHRRRQSDIYDPRCSHAGTVSRAELESDQSTHYISASDEERRNSQSTRHPRYPPSVRSAADSSAFRKDDDFEFTATRHLVADEWNSSKQSHTDQNISLHVQKTSVLQTIRPEDWKNCTLEPNAEEEAYVEEVEAWRISEVRGHLSHHADFDGWLV</sequence>
<keyword evidence="3" id="KW-1185">Reference proteome</keyword>
<dbReference type="AlphaFoldDB" id="A0A9P8FT16"/>
<name>A0A9P8FT16_AURME</name>
<comment type="caution">
    <text evidence="2">The sequence shown here is derived from an EMBL/GenBank/DDBJ whole genome shotgun (WGS) entry which is preliminary data.</text>
</comment>
<dbReference type="Proteomes" id="UP000729357">
    <property type="component" value="Unassembled WGS sequence"/>
</dbReference>
<feature type="region of interest" description="Disordered" evidence="1">
    <location>
        <begin position="126"/>
        <end position="211"/>
    </location>
</feature>
<proteinExistence type="predicted"/>
<evidence type="ECO:0000313" key="2">
    <source>
        <dbReference type="EMBL" id="KAG9980399.1"/>
    </source>
</evidence>
<reference evidence="2" key="1">
    <citation type="journal article" date="2021" name="J Fungi (Basel)">
        <title>Virulence traits and population genomics of the black yeast Aureobasidium melanogenum.</title>
        <authorList>
            <person name="Cernosa A."/>
            <person name="Sun X."/>
            <person name="Gostincar C."/>
            <person name="Fang C."/>
            <person name="Gunde-Cimerman N."/>
            <person name="Song Z."/>
        </authorList>
    </citation>
    <scope>NUCLEOTIDE SEQUENCE</scope>
    <source>
        <strain evidence="2">EXF-9298</strain>
    </source>
</reference>
<feature type="non-terminal residue" evidence="2">
    <location>
        <position position="302"/>
    </location>
</feature>
<dbReference type="EMBL" id="JAHFXS010000991">
    <property type="protein sequence ID" value="KAG9980399.1"/>
    <property type="molecule type" value="Genomic_DNA"/>
</dbReference>
<gene>
    <name evidence="2" type="ORF">KCU98_g8168</name>
</gene>
<accession>A0A9P8FT16</accession>
<reference evidence="2" key="2">
    <citation type="submission" date="2021-08" db="EMBL/GenBank/DDBJ databases">
        <authorList>
            <person name="Gostincar C."/>
            <person name="Sun X."/>
            <person name="Song Z."/>
            <person name="Gunde-Cimerman N."/>
        </authorList>
    </citation>
    <scope>NUCLEOTIDE SEQUENCE</scope>
    <source>
        <strain evidence="2">EXF-9298</strain>
    </source>
</reference>
<evidence type="ECO:0000313" key="3">
    <source>
        <dbReference type="Proteomes" id="UP000729357"/>
    </source>
</evidence>
<organism evidence="2 3">
    <name type="scientific">Aureobasidium melanogenum</name>
    <name type="common">Aureobasidium pullulans var. melanogenum</name>
    <dbReference type="NCBI Taxonomy" id="46634"/>
    <lineage>
        <taxon>Eukaryota</taxon>
        <taxon>Fungi</taxon>
        <taxon>Dikarya</taxon>
        <taxon>Ascomycota</taxon>
        <taxon>Pezizomycotina</taxon>
        <taxon>Dothideomycetes</taxon>
        <taxon>Dothideomycetidae</taxon>
        <taxon>Dothideales</taxon>
        <taxon>Saccotheciaceae</taxon>
        <taxon>Aureobasidium</taxon>
    </lineage>
</organism>
<evidence type="ECO:0000256" key="1">
    <source>
        <dbReference type="SAM" id="MobiDB-lite"/>
    </source>
</evidence>